<dbReference type="AlphaFoldDB" id="A0A0F9CE79"/>
<evidence type="ECO:0000313" key="1">
    <source>
        <dbReference type="EMBL" id="KKL04001.1"/>
    </source>
</evidence>
<reference evidence="1" key="1">
    <citation type="journal article" date="2015" name="Nature">
        <title>Complex archaea that bridge the gap between prokaryotes and eukaryotes.</title>
        <authorList>
            <person name="Spang A."/>
            <person name="Saw J.H."/>
            <person name="Jorgensen S.L."/>
            <person name="Zaremba-Niedzwiedzka K."/>
            <person name="Martijn J."/>
            <person name="Lind A.E."/>
            <person name="van Eijk R."/>
            <person name="Schleper C."/>
            <person name="Guy L."/>
            <person name="Ettema T.J."/>
        </authorList>
    </citation>
    <scope>NUCLEOTIDE SEQUENCE</scope>
</reference>
<sequence>MDHEGSKVNITQLQEIYRGDYTYKPWPWKAIEDNRRKRKMLEKACRAYAHQYAQGKAIQCKECKMWLYTQEKGASSEYDVLADHLMEDHSDLHEKLLRDYRGA</sequence>
<proteinExistence type="predicted"/>
<dbReference type="EMBL" id="LAZR01044707">
    <property type="protein sequence ID" value="KKL04001.1"/>
    <property type="molecule type" value="Genomic_DNA"/>
</dbReference>
<accession>A0A0F9CE79</accession>
<gene>
    <name evidence="1" type="ORF">LCGC14_2620420</name>
</gene>
<name>A0A0F9CE79_9ZZZZ</name>
<protein>
    <submittedName>
        <fullName evidence="1">Uncharacterized protein</fullName>
    </submittedName>
</protein>
<organism evidence="1">
    <name type="scientific">marine sediment metagenome</name>
    <dbReference type="NCBI Taxonomy" id="412755"/>
    <lineage>
        <taxon>unclassified sequences</taxon>
        <taxon>metagenomes</taxon>
        <taxon>ecological metagenomes</taxon>
    </lineage>
</organism>
<comment type="caution">
    <text evidence="1">The sequence shown here is derived from an EMBL/GenBank/DDBJ whole genome shotgun (WGS) entry which is preliminary data.</text>
</comment>